<name>A0A3M5ZQH8_PSESS</name>
<comment type="caution">
    <text evidence="1">The sequence shown here is derived from an EMBL/GenBank/DDBJ whole genome shotgun (WGS) entry which is preliminary data.</text>
</comment>
<evidence type="ECO:0000313" key="1">
    <source>
        <dbReference type="EMBL" id="RMV09362.1"/>
    </source>
</evidence>
<accession>A0A3M5ZQH8</accession>
<dbReference type="Proteomes" id="UP000270795">
    <property type="component" value="Unassembled WGS sequence"/>
</dbReference>
<dbReference type="EMBL" id="RBUM01000470">
    <property type="protein sequence ID" value="RMV09362.1"/>
    <property type="molecule type" value="Genomic_DNA"/>
</dbReference>
<evidence type="ECO:0000313" key="2">
    <source>
        <dbReference type="Proteomes" id="UP000270795"/>
    </source>
</evidence>
<organism evidence="1 2">
    <name type="scientific">Pseudomonas savastanoi</name>
    <name type="common">Pseudomonas syringae pv. savastanoi</name>
    <dbReference type="NCBI Taxonomy" id="29438"/>
    <lineage>
        <taxon>Bacteria</taxon>
        <taxon>Pseudomonadati</taxon>
        <taxon>Pseudomonadota</taxon>
        <taxon>Gammaproteobacteria</taxon>
        <taxon>Pseudomonadales</taxon>
        <taxon>Pseudomonadaceae</taxon>
        <taxon>Pseudomonas</taxon>
    </lineage>
</organism>
<gene>
    <name evidence="1" type="ORF">ALP17_200070</name>
</gene>
<dbReference type="AlphaFoldDB" id="A0A3M5ZQH8"/>
<protein>
    <submittedName>
        <fullName evidence="1">Uncharacterized protein</fullName>
    </submittedName>
</protein>
<reference evidence="1 2" key="1">
    <citation type="submission" date="2018-08" db="EMBL/GenBank/DDBJ databases">
        <title>Recombination of ecologically and evolutionarily significant loci maintains genetic cohesion in the Pseudomonas syringae species complex.</title>
        <authorList>
            <person name="Dillon M."/>
            <person name="Thakur S."/>
            <person name="Almeida R.N.D."/>
            <person name="Weir B.S."/>
            <person name="Guttman D.S."/>
        </authorList>
    </citation>
    <scope>NUCLEOTIDE SEQUENCE [LARGE SCALE GENOMIC DNA]</scope>
    <source>
        <strain evidence="1 2">ICMP 11899</strain>
    </source>
</reference>
<proteinExistence type="predicted"/>
<sequence>MTFAQPVIMAVAFKGSIRPLQTLITVGETARVVIVLKIRLRLDMRRPFHVKTRFFKVIITASGAVGAGFQAQLETLDDRLIGHQTIVPAIKHRIEFRKH</sequence>